<evidence type="ECO:0000256" key="2">
    <source>
        <dbReference type="ARBA" id="ARBA00006521"/>
    </source>
</evidence>
<keyword evidence="8" id="KW-0378">Hydrolase</keyword>
<evidence type="ECO:0000256" key="1">
    <source>
        <dbReference type="ARBA" id="ARBA00001400"/>
    </source>
</evidence>
<dbReference type="OrthoDB" id="5290748at2"/>
<feature type="domain" description="Uracil-DNA glycosylase-like" evidence="12">
    <location>
        <begin position="26"/>
        <end position="181"/>
    </location>
</feature>
<evidence type="ECO:0000256" key="11">
    <source>
        <dbReference type="ARBA" id="ARBA00023204"/>
    </source>
</evidence>
<dbReference type="CDD" id="cd10030">
    <property type="entry name" value="UDG-F4_TTUDGA_SPO1dp_like"/>
    <property type="match status" value="1"/>
</dbReference>
<dbReference type="PANTHER" id="PTHR33693">
    <property type="entry name" value="TYPE-5 URACIL-DNA GLYCOSYLASE"/>
    <property type="match status" value="1"/>
</dbReference>
<proteinExistence type="inferred from homology"/>
<reference evidence="14" key="1">
    <citation type="submission" date="2016-10" db="EMBL/GenBank/DDBJ databases">
        <authorList>
            <person name="Varghese N."/>
            <person name="Submissions S."/>
        </authorList>
    </citation>
    <scope>NUCLEOTIDE SEQUENCE [LARGE SCALE GENOMIC DNA]</scope>
    <source>
        <strain evidence="14">DSM 5463</strain>
    </source>
</reference>
<evidence type="ECO:0000313" key="14">
    <source>
        <dbReference type="Proteomes" id="UP000242850"/>
    </source>
</evidence>
<evidence type="ECO:0000256" key="5">
    <source>
        <dbReference type="ARBA" id="ARBA00022485"/>
    </source>
</evidence>
<dbReference type="PANTHER" id="PTHR33693:SF1">
    <property type="entry name" value="TYPE-4 URACIL-DNA GLYCOSYLASE"/>
    <property type="match status" value="1"/>
</dbReference>
<evidence type="ECO:0000256" key="7">
    <source>
        <dbReference type="ARBA" id="ARBA00022763"/>
    </source>
</evidence>
<dbReference type="GO" id="GO:0046872">
    <property type="term" value="F:metal ion binding"/>
    <property type="evidence" value="ECO:0007669"/>
    <property type="project" value="UniProtKB-KW"/>
</dbReference>
<dbReference type="RefSeq" id="WP_103896744.1">
    <property type="nucleotide sequence ID" value="NZ_FNUK01000037.1"/>
</dbReference>
<keyword evidence="14" id="KW-1185">Reference proteome</keyword>
<dbReference type="SUPFAM" id="SSF52141">
    <property type="entry name" value="Uracil-DNA glycosylase-like"/>
    <property type="match status" value="1"/>
</dbReference>
<dbReference type="NCBIfam" id="TIGR00758">
    <property type="entry name" value="UDG_fam4"/>
    <property type="match status" value="1"/>
</dbReference>
<keyword evidence="10" id="KW-0411">Iron-sulfur</keyword>
<keyword evidence="11" id="KW-0234">DNA repair</keyword>
<evidence type="ECO:0000256" key="3">
    <source>
        <dbReference type="ARBA" id="ARBA00012030"/>
    </source>
</evidence>
<organism evidence="13 14">
    <name type="scientific">Caloramator fervidus</name>
    <dbReference type="NCBI Taxonomy" id="29344"/>
    <lineage>
        <taxon>Bacteria</taxon>
        <taxon>Bacillati</taxon>
        <taxon>Bacillota</taxon>
        <taxon>Clostridia</taxon>
        <taxon>Eubacteriales</taxon>
        <taxon>Clostridiaceae</taxon>
        <taxon>Caloramator</taxon>
    </lineage>
</organism>
<keyword evidence="6" id="KW-0479">Metal-binding</keyword>
<name>A0A1H5XUB3_9CLOT</name>
<dbReference type="InterPro" id="IPR005273">
    <property type="entry name" value="Ura-DNA_glyco_family4"/>
</dbReference>
<sequence>MNFEVLKEEYKRILKENLGIEKNIVFGEGSKNAKIMLIGEAPGRFEEELGKPFVGQAGKNLDEFLNILNLKREDIYITNVVKFRPTRLNKKTGRFSNRAPNKKEIEISKDFLFKEIEYINPSIIVTLGNVPLKALVSEKATIGEYHGKLLKHQGKYIFPLYHPASIIYNRSLYDIYLDDLKNLKKILESEGY</sequence>
<dbReference type="SMART" id="SM00986">
    <property type="entry name" value="UDG"/>
    <property type="match status" value="1"/>
</dbReference>
<comment type="similarity">
    <text evidence="2">Belongs to the uracil-DNA glycosylase (UDG) superfamily. Type 4 (UDGa) family.</text>
</comment>
<dbReference type="InterPro" id="IPR036895">
    <property type="entry name" value="Uracil-DNA_glycosylase-like_sf"/>
</dbReference>
<dbReference type="GO" id="GO:0004844">
    <property type="term" value="F:uracil DNA N-glycosylase activity"/>
    <property type="evidence" value="ECO:0007669"/>
    <property type="project" value="UniProtKB-EC"/>
</dbReference>
<evidence type="ECO:0000259" key="12">
    <source>
        <dbReference type="SMART" id="SM00986"/>
    </source>
</evidence>
<evidence type="ECO:0000256" key="10">
    <source>
        <dbReference type="ARBA" id="ARBA00023014"/>
    </source>
</evidence>
<comment type="catalytic activity">
    <reaction evidence="1">
        <text>Hydrolyzes single-stranded DNA or mismatched double-stranded DNA and polynucleotides, releasing free uracil.</text>
        <dbReference type="EC" id="3.2.2.27"/>
    </reaction>
</comment>
<evidence type="ECO:0000313" key="13">
    <source>
        <dbReference type="EMBL" id="SEG15037.1"/>
    </source>
</evidence>
<keyword evidence="7" id="KW-0227">DNA damage</keyword>
<dbReference type="InterPro" id="IPR005122">
    <property type="entry name" value="Uracil-DNA_glycosylase-like"/>
</dbReference>
<evidence type="ECO:0000256" key="8">
    <source>
        <dbReference type="ARBA" id="ARBA00022801"/>
    </source>
</evidence>
<dbReference type="InterPro" id="IPR051536">
    <property type="entry name" value="UDG_Type-4/5"/>
</dbReference>
<evidence type="ECO:0000256" key="4">
    <source>
        <dbReference type="ARBA" id="ARBA00019403"/>
    </source>
</evidence>
<dbReference type="Proteomes" id="UP000242850">
    <property type="component" value="Unassembled WGS sequence"/>
</dbReference>
<accession>A0A1H5XUB3</accession>
<dbReference type="EC" id="3.2.2.27" evidence="3"/>
<dbReference type="EMBL" id="FNUK01000037">
    <property type="protein sequence ID" value="SEG15037.1"/>
    <property type="molecule type" value="Genomic_DNA"/>
</dbReference>
<protein>
    <recommendedName>
        <fullName evidence="4">Type-4 uracil-DNA glycosylase</fullName>
        <ecNumber evidence="3">3.2.2.27</ecNumber>
    </recommendedName>
</protein>
<keyword evidence="5" id="KW-0004">4Fe-4S</keyword>
<dbReference type="Pfam" id="PF03167">
    <property type="entry name" value="UDG"/>
    <property type="match status" value="1"/>
</dbReference>
<dbReference type="SMART" id="SM00987">
    <property type="entry name" value="UreE_C"/>
    <property type="match status" value="1"/>
</dbReference>
<dbReference type="Gene3D" id="3.40.470.10">
    <property type="entry name" value="Uracil-DNA glycosylase-like domain"/>
    <property type="match status" value="1"/>
</dbReference>
<keyword evidence="9" id="KW-0408">Iron</keyword>
<evidence type="ECO:0000256" key="9">
    <source>
        <dbReference type="ARBA" id="ARBA00023004"/>
    </source>
</evidence>
<evidence type="ECO:0000256" key="6">
    <source>
        <dbReference type="ARBA" id="ARBA00022723"/>
    </source>
</evidence>
<dbReference type="GO" id="GO:0006281">
    <property type="term" value="P:DNA repair"/>
    <property type="evidence" value="ECO:0007669"/>
    <property type="project" value="UniProtKB-KW"/>
</dbReference>
<dbReference type="GO" id="GO:0051539">
    <property type="term" value="F:4 iron, 4 sulfur cluster binding"/>
    <property type="evidence" value="ECO:0007669"/>
    <property type="project" value="UniProtKB-KW"/>
</dbReference>
<dbReference type="AlphaFoldDB" id="A0A1H5XUB3"/>
<gene>
    <name evidence="13" type="ORF">SAMN05660865_01863</name>
</gene>